<dbReference type="PROSITE" id="PS00943">
    <property type="entry name" value="UBIA"/>
    <property type="match status" value="1"/>
</dbReference>
<gene>
    <name evidence="9" type="ORF">ASIM_LOCUS14659</name>
</gene>
<keyword evidence="10" id="KW-1185">Reference proteome</keyword>
<feature type="transmembrane region" description="Helical" evidence="8">
    <location>
        <begin position="170"/>
        <end position="189"/>
    </location>
</feature>
<evidence type="ECO:0000256" key="8">
    <source>
        <dbReference type="SAM" id="Phobius"/>
    </source>
</evidence>
<name>A0A0M3K2T3_ANISI</name>
<dbReference type="Proteomes" id="UP000267096">
    <property type="component" value="Unassembled WGS sequence"/>
</dbReference>
<proteinExistence type="inferred from homology"/>
<keyword evidence="4" id="KW-0808">Transferase</keyword>
<evidence type="ECO:0000313" key="9">
    <source>
        <dbReference type="EMBL" id="VDK53017.1"/>
    </source>
</evidence>
<protein>
    <submittedName>
        <fullName evidence="11">4-hydroxybenzoate polyprenyltransferase, mitochondrial (inferred by orthology to a human protein)</fullName>
    </submittedName>
</protein>
<reference evidence="9 10" key="2">
    <citation type="submission" date="2018-11" db="EMBL/GenBank/DDBJ databases">
        <authorList>
            <consortium name="Pathogen Informatics"/>
        </authorList>
    </citation>
    <scope>NUCLEOTIDE SEQUENCE [LARGE SCALE GENOMIC DNA]</scope>
</reference>
<dbReference type="PANTHER" id="PTHR11048">
    <property type="entry name" value="PRENYLTRANSFERASES"/>
    <property type="match status" value="1"/>
</dbReference>
<dbReference type="Pfam" id="PF01040">
    <property type="entry name" value="UbiA"/>
    <property type="match status" value="1"/>
</dbReference>
<dbReference type="GO" id="GO:0016765">
    <property type="term" value="F:transferase activity, transferring alkyl or aryl (other than methyl) groups"/>
    <property type="evidence" value="ECO:0007669"/>
    <property type="project" value="InterPro"/>
</dbReference>
<dbReference type="PANTHER" id="PTHR11048:SF28">
    <property type="entry name" value="4-HYDROXYBENZOATE POLYPRENYLTRANSFERASE, MITOCHONDRIAL"/>
    <property type="match status" value="1"/>
</dbReference>
<sequence>MAFMLTSCCLRRCAGSSFSAFGLYRISSSSSNNRFNQSSIIAEQTRRKLSAEYVVQMAPKSMQPYLRLMRAHKPTGTWLLYWPCTWSIALASPPGMLPSLSMLALFGAGSFFMRGAGCVINDIFDKKYDMKVARTKLRPLCSGELTNADAVKLLAGLLSASLVILLQFNWLSIAVGASSLLLTVAYPFAKRYTYWPQFVLG</sequence>
<comment type="subcellular location">
    <subcellularLocation>
        <location evidence="2">Membrane</location>
        <topology evidence="2">Multi-pass membrane protein</topology>
    </subcellularLocation>
</comment>
<dbReference type="OrthoDB" id="18170at2759"/>
<dbReference type="InterPro" id="IPR044878">
    <property type="entry name" value="UbiA_sf"/>
</dbReference>
<evidence type="ECO:0000256" key="2">
    <source>
        <dbReference type="ARBA" id="ARBA00004141"/>
    </source>
</evidence>
<keyword evidence="7 8" id="KW-0472">Membrane</keyword>
<organism evidence="11">
    <name type="scientific">Anisakis simplex</name>
    <name type="common">Herring worm</name>
    <dbReference type="NCBI Taxonomy" id="6269"/>
    <lineage>
        <taxon>Eukaryota</taxon>
        <taxon>Metazoa</taxon>
        <taxon>Ecdysozoa</taxon>
        <taxon>Nematoda</taxon>
        <taxon>Chromadorea</taxon>
        <taxon>Rhabditida</taxon>
        <taxon>Spirurina</taxon>
        <taxon>Ascaridomorpha</taxon>
        <taxon>Ascaridoidea</taxon>
        <taxon>Anisakidae</taxon>
        <taxon>Anisakis</taxon>
        <taxon>Anisakis simplex complex</taxon>
    </lineage>
</organism>
<dbReference type="WBParaSite" id="ASIM_0001524901-mRNA-1">
    <property type="protein sequence ID" value="ASIM_0001524901-mRNA-1"/>
    <property type="gene ID" value="ASIM_0001524901"/>
</dbReference>
<evidence type="ECO:0000256" key="1">
    <source>
        <dbReference type="ARBA" id="ARBA00001946"/>
    </source>
</evidence>
<evidence type="ECO:0000256" key="3">
    <source>
        <dbReference type="ARBA" id="ARBA00005985"/>
    </source>
</evidence>
<dbReference type="InterPro" id="IPR039653">
    <property type="entry name" value="Prenyltransferase"/>
</dbReference>
<evidence type="ECO:0000256" key="5">
    <source>
        <dbReference type="ARBA" id="ARBA00022692"/>
    </source>
</evidence>
<dbReference type="CDD" id="cd13959">
    <property type="entry name" value="PT_UbiA_COQ2"/>
    <property type="match status" value="1"/>
</dbReference>
<dbReference type="GO" id="GO:0006744">
    <property type="term" value="P:ubiquinone biosynthetic process"/>
    <property type="evidence" value="ECO:0007669"/>
    <property type="project" value="TreeGrafter"/>
</dbReference>
<dbReference type="InterPro" id="IPR000537">
    <property type="entry name" value="UbiA_prenyltransferase"/>
</dbReference>
<evidence type="ECO:0000313" key="11">
    <source>
        <dbReference type="WBParaSite" id="ASIM_0001524901-mRNA-1"/>
    </source>
</evidence>
<dbReference type="EMBL" id="UYRR01031864">
    <property type="protein sequence ID" value="VDK53017.1"/>
    <property type="molecule type" value="Genomic_DNA"/>
</dbReference>
<dbReference type="AlphaFoldDB" id="A0A0M3K2T3"/>
<comment type="cofactor">
    <cofactor evidence="1">
        <name>Mg(2+)</name>
        <dbReference type="ChEBI" id="CHEBI:18420"/>
    </cofactor>
</comment>
<evidence type="ECO:0000313" key="10">
    <source>
        <dbReference type="Proteomes" id="UP000267096"/>
    </source>
</evidence>
<reference evidence="11" key="1">
    <citation type="submission" date="2017-02" db="UniProtKB">
        <authorList>
            <consortium name="WormBaseParasite"/>
        </authorList>
    </citation>
    <scope>IDENTIFICATION</scope>
</reference>
<accession>A0A0M3K2T3</accession>
<evidence type="ECO:0000256" key="7">
    <source>
        <dbReference type="ARBA" id="ARBA00023136"/>
    </source>
</evidence>
<dbReference type="Gene3D" id="1.10.357.140">
    <property type="entry name" value="UbiA prenyltransferase"/>
    <property type="match status" value="1"/>
</dbReference>
<dbReference type="InterPro" id="IPR030470">
    <property type="entry name" value="UbiA_prenylTrfase_CS"/>
</dbReference>
<keyword evidence="5 8" id="KW-0812">Transmembrane</keyword>
<evidence type="ECO:0000256" key="6">
    <source>
        <dbReference type="ARBA" id="ARBA00022989"/>
    </source>
</evidence>
<evidence type="ECO:0000256" key="4">
    <source>
        <dbReference type="ARBA" id="ARBA00022679"/>
    </source>
</evidence>
<comment type="similarity">
    <text evidence="3">Belongs to the UbiA prenyltransferase family.</text>
</comment>
<keyword evidence="6 8" id="KW-1133">Transmembrane helix</keyword>
<dbReference type="GO" id="GO:0005743">
    <property type="term" value="C:mitochondrial inner membrane"/>
    <property type="evidence" value="ECO:0007669"/>
    <property type="project" value="TreeGrafter"/>
</dbReference>